<feature type="region of interest" description="Disordered" evidence="1">
    <location>
        <begin position="199"/>
        <end position="230"/>
    </location>
</feature>
<sequence>MEALRHTKRKWHTYRSILYGMMQCIEKFAEVAEVAGKRVGVANMYRGSDMQLKTWNLGRPCSSQGVRAQLAQRTAVYSSGQHRRTHGAAWQDHLETGGWRCLCVETWASSVDILVPTMGINLVWYLFGNMLSLLYLTIGVLYSTSIRKNQFVPVVIAPLTPNVLVLSWHLYVLFSYLKQQVLRRNQRIIMLDIERSTTSSDSESASTASNKSSTSMNLTRHGEGNGSHGK</sequence>
<accession>U4L9D4</accession>
<keyword evidence="4" id="KW-1185">Reference proteome</keyword>
<evidence type="ECO:0000313" key="4">
    <source>
        <dbReference type="Proteomes" id="UP000018144"/>
    </source>
</evidence>
<dbReference type="EMBL" id="HF935314">
    <property type="protein sequence ID" value="CCX06794.1"/>
    <property type="molecule type" value="Genomic_DNA"/>
</dbReference>
<dbReference type="Proteomes" id="UP000018144">
    <property type="component" value="Unassembled WGS sequence"/>
</dbReference>
<evidence type="ECO:0000256" key="1">
    <source>
        <dbReference type="SAM" id="MobiDB-lite"/>
    </source>
</evidence>
<protein>
    <submittedName>
        <fullName evidence="3">Uncharacterized protein</fullName>
    </submittedName>
</protein>
<organism evidence="3 4">
    <name type="scientific">Pyronema omphalodes (strain CBS 100304)</name>
    <name type="common">Pyronema confluens</name>
    <dbReference type="NCBI Taxonomy" id="1076935"/>
    <lineage>
        <taxon>Eukaryota</taxon>
        <taxon>Fungi</taxon>
        <taxon>Dikarya</taxon>
        <taxon>Ascomycota</taxon>
        <taxon>Pezizomycotina</taxon>
        <taxon>Pezizomycetes</taxon>
        <taxon>Pezizales</taxon>
        <taxon>Pyronemataceae</taxon>
        <taxon>Pyronema</taxon>
    </lineage>
</organism>
<dbReference type="AlphaFoldDB" id="U4L9D4"/>
<feature type="transmembrane region" description="Helical" evidence="2">
    <location>
        <begin position="154"/>
        <end position="177"/>
    </location>
</feature>
<keyword evidence="2" id="KW-0472">Membrane</keyword>
<gene>
    <name evidence="3" type="ORF">PCON_06381</name>
</gene>
<keyword evidence="2" id="KW-1133">Transmembrane helix</keyword>
<evidence type="ECO:0000313" key="3">
    <source>
        <dbReference type="EMBL" id="CCX06794.1"/>
    </source>
</evidence>
<feature type="compositionally biased region" description="Low complexity" evidence="1">
    <location>
        <begin position="199"/>
        <end position="215"/>
    </location>
</feature>
<name>U4L9D4_PYROM</name>
<proteinExistence type="predicted"/>
<reference evidence="3 4" key="1">
    <citation type="journal article" date="2013" name="PLoS Genet.">
        <title>The genome and development-dependent transcriptomes of Pyronema confluens: a window into fungal evolution.</title>
        <authorList>
            <person name="Traeger S."/>
            <person name="Altegoer F."/>
            <person name="Freitag M."/>
            <person name="Gabaldon T."/>
            <person name="Kempken F."/>
            <person name="Kumar A."/>
            <person name="Marcet-Houben M."/>
            <person name="Poggeler S."/>
            <person name="Stajich J.E."/>
            <person name="Nowrousian M."/>
        </authorList>
    </citation>
    <scope>NUCLEOTIDE SEQUENCE [LARGE SCALE GENOMIC DNA]</scope>
    <source>
        <strain evidence="4">CBS 100304</strain>
        <tissue evidence="3">Vegetative mycelium</tissue>
    </source>
</reference>
<keyword evidence="2" id="KW-0812">Transmembrane</keyword>
<feature type="transmembrane region" description="Helical" evidence="2">
    <location>
        <begin position="122"/>
        <end position="142"/>
    </location>
</feature>
<evidence type="ECO:0000256" key="2">
    <source>
        <dbReference type="SAM" id="Phobius"/>
    </source>
</evidence>